<evidence type="ECO:0000313" key="1">
    <source>
        <dbReference type="EMBL" id="OQD78825.1"/>
    </source>
</evidence>
<name>A0A1V6PP72_9EURO</name>
<organism evidence="1 2">
    <name type="scientific">Penicillium antarcticum</name>
    <dbReference type="NCBI Taxonomy" id="416450"/>
    <lineage>
        <taxon>Eukaryota</taxon>
        <taxon>Fungi</taxon>
        <taxon>Dikarya</taxon>
        <taxon>Ascomycota</taxon>
        <taxon>Pezizomycotina</taxon>
        <taxon>Eurotiomycetes</taxon>
        <taxon>Eurotiomycetidae</taxon>
        <taxon>Eurotiales</taxon>
        <taxon>Aspergillaceae</taxon>
        <taxon>Penicillium</taxon>
    </lineage>
</organism>
<comment type="caution">
    <text evidence="1">The sequence shown here is derived from an EMBL/GenBank/DDBJ whole genome shotgun (WGS) entry which is preliminary data.</text>
</comment>
<reference evidence="2" key="1">
    <citation type="journal article" date="2017" name="Nat. Microbiol.">
        <title>Global analysis of biosynthetic gene clusters reveals vast potential of secondary metabolite production in Penicillium species.</title>
        <authorList>
            <person name="Nielsen J.C."/>
            <person name="Grijseels S."/>
            <person name="Prigent S."/>
            <person name="Ji B."/>
            <person name="Dainat J."/>
            <person name="Nielsen K.F."/>
            <person name="Frisvad J.C."/>
            <person name="Workman M."/>
            <person name="Nielsen J."/>
        </authorList>
    </citation>
    <scope>NUCLEOTIDE SEQUENCE [LARGE SCALE GENOMIC DNA]</scope>
    <source>
        <strain evidence="2">IBT 31811</strain>
    </source>
</reference>
<dbReference type="AlphaFoldDB" id="A0A1V6PP72"/>
<dbReference type="Proteomes" id="UP000191672">
    <property type="component" value="Unassembled WGS sequence"/>
</dbReference>
<protein>
    <submittedName>
        <fullName evidence="1">Uncharacterized protein</fullName>
    </submittedName>
</protein>
<accession>A0A1V6PP72</accession>
<keyword evidence="2" id="KW-1185">Reference proteome</keyword>
<gene>
    <name evidence="1" type="ORF">PENANT_c077G00285</name>
</gene>
<proteinExistence type="predicted"/>
<evidence type="ECO:0000313" key="2">
    <source>
        <dbReference type="Proteomes" id="UP000191672"/>
    </source>
</evidence>
<dbReference type="EMBL" id="MDYN01000077">
    <property type="protein sequence ID" value="OQD78825.1"/>
    <property type="molecule type" value="Genomic_DNA"/>
</dbReference>
<sequence length="131" mass="14298">MSTDYKFEGWLGLDPRSADGKMVWGELERNHGKKRTLISKLPIAVFAARIRILYGVDGALRTTLVVLAMKLSASQFALDPKLSEILNSETALASVHKATRAFLVKGSAKNAIRARKSTAQNTGSGPTMVYF</sequence>